<accession>V6MCP7</accession>
<dbReference type="Proteomes" id="UP000017973">
    <property type="component" value="Unassembled WGS sequence"/>
</dbReference>
<name>V6MCP7_9BACL</name>
<dbReference type="EMBL" id="AYJU01000001">
    <property type="protein sequence ID" value="EST56321.1"/>
    <property type="molecule type" value="Genomic_DNA"/>
</dbReference>
<organism evidence="1 2">
    <name type="scientific">Brevibacillus panacihumi W25</name>
    <dbReference type="NCBI Taxonomy" id="1408254"/>
    <lineage>
        <taxon>Bacteria</taxon>
        <taxon>Bacillati</taxon>
        <taxon>Bacillota</taxon>
        <taxon>Bacilli</taxon>
        <taxon>Bacillales</taxon>
        <taxon>Paenibacillaceae</taxon>
        <taxon>Brevibacillus</taxon>
    </lineage>
</organism>
<dbReference type="PATRIC" id="fig|1408254.3.peg.639"/>
<reference evidence="1 2" key="1">
    <citation type="journal article" date="2014" name="Genome Announc.">
        <title>Draft Genome Sequence of Brevibacillus panacihumi Strain W25, a Halotolerant Hydrocarbon-Degrading Bacterium.</title>
        <authorList>
            <person name="Wang X."/>
            <person name="Jin D."/>
            <person name="Zhou L."/>
            <person name="Wu L."/>
            <person name="An W."/>
            <person name="Chen Y."/>
            <person name="Zhao L."/>
        </authorList>
    </citation>
    <scope>NUCLEOTIDE SEQUENCE [LARGE SCALE GENOMIC DNA]</scope>
    <source>
        <strain evidence="1 2">W25</strain>
    </source>
</reference>
<gene>
    <name evidence="1" type="ORF">T458_03130</name>
</gene>
<evidence type="ECO:0000313" key="2">
    <source>
        <dbReference type="Proteomes" id="UP000017973"/>
    </source>
</evidence>
<dbReference type="OrthoDB" id="2472460at2"/>
<comment type="caution">
    <text evidence="1">The sequence shown here is derived from an EMBL/GenBank/DDBJ whole genome shotgun (WGS) entry which is preliminary data.</text>
</comment>
<protein>
    <submittedName>
        <fullName evidence="1">Uncharacterized protein</fullName>
    </submittedName>
</protein>
<dbReference type="HOGENOM" id="CLU_2218011_0_0_9"/>
<dbReference type="RefSeq" id="WP_023554710.1">
    <property type="nucleotide sequence ID" value="NZ_KI629782.1"/>
</dbReference>
<keyword evidence="2" id="KW-1185">Reference proteome</keyword>
<proteinExistence type="predicted"/>
<dbReference type="AlphaFoldDB" id="V6MCP7"/>
<dbReference type="STRING" id="1408254.T458_03130"/>
<evidence type="ECO:0000313" key="1">
    <source>
        <dbReference type="EMBL" id="EST56321.1"/>
    </source>
</evidence>
<sequence length="106" mass="11922">MDIQQHEQLLKILTEEYANKVLTVSYTQWDSEGEDEEETQFRATLASATLTNNEFTEKDLLLVFAAEDGEHIEILMEIPSEEADLAANEAGRLSIFGTEAELVLES</sequence>